<accession>A0A6I3LNJ1</accession>
<dbReference type="AlphaFoldDB" id="A0A6I3LNJ1"/>
<comment type="caution">
    <text evidence="2">The sequence shown here is derived from an EMBL/GenBank/DDBJ whole genome shotgun (WGS) entry which is preliminary data.</text>
</comment>
<protein>
    <recommendedName>
        <fullName evidence="4">GRAM domain-containing protein</fullName>
    </recommendedName>
</protein>
<feature type="transmembrane region" description="Helical" evidence="1">
    <location>
        <begin position="48"/>
        <end position="66"/>
    </location>
</feature>
<organism evidence="2 3">
    <name type="scientific">Myroides albus</name>
    <dbReference type="NCBI Taxonomy" id="2562892"/>
    <lineage>
        <taxon>Bacteria</taxon>
        <taxon>Pseudomonadati</taxon>
        <taxon>Bacteroidota</taxon>
        <taxon>Flavobacteriia</taxon>
        <taxon>Flavobacteriales</taxon>
        <taxon>Flavobacteriaceae</taxon>
        <taxon>Myroides</taxon>
    </lineage>
</organism>
<keyword evidence="1" id="KW-0812">Transmembrane</keyword>
<keyword evidence="1" id="KW-1133">Transmembrane helix</keyword>
<sequence>MKIGNDTIGISLADKIKLFIFNFLIYVLLILLLDWFFDGTIKSWDVYLLKGIIYSILFTGIIYFTLKTMTKRVATKLQIPLAEGEELEAHGVANMFIGKEAVGGKLGITPEALIFHSHKFNMSTGTVRINYDMIKAVKPTRIMWLINTGIKVYLKDGDSFVFVVSDRKVWLELIAKKLN</sequence>
<dbReference type="RefSeq" id="WP_155092893.1">
    <property type="nucleotide sequence ID" value="NZ_CP102754.1"/>
</dbReference>
<evidence type="ECO:0000313" key="2">
    <source>
        <dbReference type="EMBL" id="MTG98880.1"/>
    </source>
</evidence>
<evidence type="ECO:0000313" key="3">
    <source>
        <dbReference type="Proteomes" id="UP000438760"/>
    </source>
</evidence>
<name>A0A6I3LNJ1_9FLAO</name>
<evidence type="ECO:0008006" key="4">
    <source>
        <dbReference type="Google" id="ProtNLM"/>
    </source>
</evidence>
<dbReference type="OrthoDB" id="837929at2"/>
<dbReference type="Gene3D" id="2.30.29.30">
    <property type="entry name" value="Pleckstrin-homology domain (PH domain)/Phosphotyrosine-binding domain (PTB)"/>
    <property type="match status" value="1"/>
</dbReference>
<gene>
    <name evidence="2" type="ORF">GJV76_12185</name>
</gene>
<proteinExistence type="predicted"/>
<evidence type="ECO:0000256" key="1">
    <source>
        <dbReference type="SAM" id="Phobius"/>
    </source>
</evidence>
<keyword evidence="3" id="KW-1185">Reference proteome</keyword>
<keyword evidence="1" id="KW-0472">Membrane</keyword>
<feature type="transmembrane region" description="Helical" evidence="1">
    <location>
        <begin position="18"/>
        <end position="36"/>
    </location>
</feature>
<dbReference type="InterPro" id="IPR011993">
    <property type="entry name" value="PH-like_dom_sf"/>
</dbReference>
<reference evidence="2 3" key="1">
    <citation type="submission" date="2019-11" db="EMBL/GenBank/DDBJ databases">
        <title>Genome of Strain BIT-d1.</title>
        <authorList>
            <person name="Yang Y."/>
        </authorList>
    </citation>
    <scope>NUCLEOTIDE SEQUENCE [LARGE SCALE GENOMIC DNA]</scope>
    <source>
        <strain evidence="2 3">BIT-d1</strain>
    </source>
</reference>
<dbReference type="Proteomes" id="UP000438760">
    <property type="component" value="Unassembled WGS sequence"/>
</dbReference>
<dbReference type="EMBL" id="WMJX01000032">
    <property type="protein sequence ID" value="MTG98880.1"/>
    <property type="molecule type" value="Genomic_DNA"/>
</dbReference>